<proteinExistence type="predicted"/>
<reference evidence="1" key="1">
    <citation type="submission" date="2013-07" db="EMBL/GenBank/DDBJ databases">
        <title>Sub-species coevolution in mutualistic symbiosis.</title>
        <authorList>
            <person name="Murfin K."/>
            <person name="Klassen J."/>
            <person name="Lee M."/>
            <person name="Forst S."/>
            <person name="Stock P."/>
            <person name="Goodrich-Blair H."/>
        </authorList>
    </citation>
    <scope>NUCLEOTIDE SEQUENCE [LARGE SCALE GENOMIC DNA]</scope>
    <source>
        <strain evidence="1">Puntauvense</strain>
    </source>
</reference>
<sequence>MLKRTWSQSVKHADQLTHKQALIAVLGRLRAFHIARKPA</sequence>
<gene>
    <name evidence="1" type="ORF">XBP1_1080016</name>
</gene>
<dbReference type="Proteomes" id="UP000028511">
    <property type="component" value="Unassembled WGS sequence"/>
</dbReference>
<dbReference type="EMBL" id="CBSW010000011">
    <property type="protein sequence ID" value="CDG95153.1"/>
    <property type="molecule type" value="Genomic_DNA"/>
</dbReference>
<organism evidence="1">
    <name type="scientific">Xenorhabdus bovienii str. puntauvense</name>
    <dbReference type="NCBI Taxonomy" id="1398201"/>
    <lineage>
        <taxon>Bacteria</taxon>
        <taxon>Pseudomonadati</taxon>
        <taxon>Pseudomonadota</taxon>
        <taxon>Gammaproteobacteria</taxon>
        <taxon>Enterobacterales</taxon>
        <taxon>Morganellaceae</taxon>
        <taxon>Xenorhabdus</taxon>
    </lineage>
</organism>
<dbReference type="HOGENOM" id="CLU_3319418_0_0_6"/>
<accession>A0A077NA71</accession>
<evidence type="ECO:0000313" key="1">
    <source>
        <dbReference type="EMBL" id="CDG95153.1"/>
    </source>
</evidence>
<dbReference type="AlphaFoldDB" id="A0A077NA71"/>
<name>A0A077NA71_XENBV</name>
<comment type="caution">
    <text evidence="1">The sequence shown here is derived from an EMBL/GenBank/DDBJ whole genome shotgun (WGS) entry which is preliminary data.</text>
</comment>
<protein>
    <submittedName>
        <fullName evidence="1">Uncharacterized protein</fullName>
    </submittedName>
</protein>